<dbReference type="RefSeq" id="XP_020100648.1">
    <property type="nucleotide sequence ID" value="XM_020245059.1"/>
</dbReference>
<name>A0A6P5G4H8_ANACO</name>
<protein>
    <submittedName>
        <fullName evidence="3">Uncharacterized protein LOC109718693 isoform X1</fullName>
    </submittedName>
</protein>
<gene>
    <name evidence="3" type="primary">LOC109718693</name>
</gene>
<dbReference type="Proteomes" id="UP000515123">
    <property type="component" value="Linkage group 12"/>
</dbReference>
<accession>A0A6P5G4H8</accession>
<dbReference type="OrthoDB" id="581210at2759"/>
<sequence>MAIRCSTPSAFTPRKDSKTMIKAFKLHSVHTQRNKANDSIKHFAVTNKVFENQQMGIVCYRDKHGEVICEGFDEGPRLSRENSGGDNHQREPQISECQMEKLPQILDADFQSTQSAAVQRKN</sequence>
<keyword evidence="2" id="KW-1185">Reference proteome</keyword>
<proteinExistence type="predicted"/>
<reference evidence="2" key="1">
    <citation type="journal article" date="2015" name="Nat. Genet.">
        <title>The pineapple genome and the evolution of CAM photosynthesis.</title>
        <authorList>
            <person name="Ming R."/>
            <person name="VanBuren R."/>
            <person name="Wai C.M."/>
            <person name="Tang H."/>
            <person name="Schatz M.C."/>
            <person name="Bowers J.E."/>
            <person name="Lyons E."/>
            <person name="Wang M.L."/>
            <person name="Chen J."/>
            <person name="Biggers E."/>
            <person name="Zhang J."/>
            <person name="Huang L."/>
            <person name="Zhang L."/>
            <person name="Miao W."/>
            <person name="Zhang J."/>
            <person name="Ye Z."/>
            <person name="Miao C."/>
            <person name="Lin Z."/>
            <person name="Wang H."/>
            <person name="Zhou H."/>
            <person name="Yim W.C."/>
            <person name="Priest H.D."/>
            <person name="Zheng C."/>
            <person name="Woodhouse M."/>
            <person name="Edger P.P."/>
            <person name="Guyot R."/>
            <person name="Guo H.B."/>
            <person name="Guo H."/>
            <person name="Zheng G."/>
            <person name="Singh R."/>
            <person name="Sharma A."/>
            <person name="Min X."/>
            <person name="Zheng Y."/>
            <person name="Lee H."/>
            <person name="Gurtowski J."/>
            <person name="Sedlazeck F.J."/>
            <person name="Harkess A."/>
            <person name="McKain M.R."/>
            <person name="Liao Z."/>
            <person name="Fang J."/>
            <person name="Liu J."/>
            <person name="Zhang X."/>
            <person name="Zhang Q."/>
            <person name="Hu W."/>
            <person name="Qin Y."/>
            <person name="Wang K."/>
            <person name="Chen L.Y."/>
            <person name="Shirley N."/>
            <person name="Lin Y.R."/>
            <person name="Liu L.Y."/>
            <person name="Hernandez A.G."/>
            <person name="Wright C.L."/>
            <person name="Bulone V."/>
            <person name="Tuskan G.A."/>
            <person name="Heath K."/>
            <person name="Zee F."/>
            <person name="Moore P.H."/>
            <person name="Sunkar R."/>
            <person name="Leebens-Mack J.H."/>
            <person name="Mockler T."/>
            <person name="Bennetzen J.L."/>
            <person name="Freeling M."/>
            <person name="Sankoff D."/>
            <person name="Paterson A.H."/>
            <person name="Zhu X."/>
            <person name="Yang X."/>
            <person name="Smith J.A."/>
            <person name="Cushman J.C."/>
            <person name="Paull R.E."/>
            <person name="Yu Q."/>
        </authorList>
    </citation>
    <scope>NUCLEOTIDE SEQUENCE [LARGE SCALE GENOMIC DNA]</scope>
    <source>
        <strain evidence="2">cv. F153</strain>
    </source>
</reference>
<dbReference type="PANTHER" id="PTHR34206:SF1">
    <property type="entry name" value="OS10G0390701 PROTEIN"/>
    <property type="match status" value="1"/>
</dbReference>
<dbReference type="GeneID" id="109718693"/>
<feature type="region of interest" description="Disordered" evidence="1">
    <location>
        <begin position="73"/>
        <end position="94"/>
    </location>
</feature>
<evidence type="ECO:0000256" key="1">
    <source>
        <dbReference type="SAM" id="MobiDB-lite"/>
    </source>
</evidence>
<dbReference type="AlphaFoldDB" id="A0A6P5G4H8"/>
<organism evidence="2 3">
    <name type="scientific">Ananas comosus</name>
    <name type="common">Pineapple</name>
    <name type="synonym">Ananas ananas</name>
    <dbReference type="NCBI Taxonomy" id="4615"/>
    <lineage>
        <taxon>Eukaryota</taxon>
        <taxon>Viridiplantae</taxon>
        <taxon>Streptophyta</taxon>
        <taxon>Embryophyta</taxon>
        <taxon>Tracheophyta</taxon>
        <taxon>Spermatophyta</taxon>
        <taxon>Magnoliopsida</taxon>
        <taxon>Liliopsida</taxon>
        <taxon>Poales</taxon>
        <taxon>Bromeliaceae</taxon>
        <taxon>Bromelioideae</taxon>
        <taxon>Ananas</taxon>
    </lineage>
</organism>
<evidence type="ECO:0000313" key="3">
    <source>
        <dbReference type="RefSeq" id="XP_020100648.1"/>
    </source>
</evidence>
<reference evidence="3" key="2">
    <citation type="submission" date="2025-08" db="UniProtKB">
        <authorList>
            <consortium name="RefSeq"/>
        </authorList>
    </citation>
    <scope>IDENTIFICATION</scope>
    <source>
        <tissue evidence="3">Leaf</tissue>
    </source>
</reference>
<dbReference type="PANTHER" id="PTHR34206">
    <property type="entry name" value="OS06G0193300 PROTEIN"/>
    <property type="match status" value="1"/>
</dbReference>
<evidence type="ECO:0000313" key="2">
    <source>
        <dbReference type="Proteomes" id="UP000515123"/>
    </source>
</evidence>